<feature type="transmembrane region" description="Helical" evidence="10">
    <location>
        <begin position="97"/>
        <end position="119"/>
    </location>
</feature>
<dbReference type="PANTHER" id="PTHR11157">
    <property type="entry name" value="FATTY ACID ACYL TRANSFERASE-RELATED"/>
    <property type="match status" value="1"/>
</dbReference>
<feature type="transmembrane region" description="Helical" evidence="10">
    <location>
        <begin position="170"/>
        <end position="187"/>
    </location>
</feature>
<keyword evidence="4 10" id="KW-0812">Transmembrane</keyword>
<dbReference type="OrthoDB" id="434092at2759"/>
<evidence type="ECO:0000256" key="6">
    <source>
        <dbReference type="ARBA" id="ARBA00022989"/>
    </source>
</evidence>
<accession>A0A1Y1J9A8</accession>
<sequence length="338" mass="40587">MVMKTNHAGYFRILGNVRDYPTRPAFRIEEVSPLYAWISSQWERSFKPFWFIQLVHDKYLASTIVVIFYLMICKYGVSFMKKREELNLRKVIITWNLSLFLFNFIVVIKLIPVLLYTILNYTFNGLLIIPPIYTYAFGTPGLWVCLFIISKYIELIDTFFLILRKKKITLLHWFHHATVLLYTWDTYSAEVSAGFIFIIINAFVHTIMYFYYFLATLYNKPLTWSIFVTVLQIFQMILGITITLYCLYITYAYKFSNYWDLRSIRKLQHKFTFDRGHYINRTNLVCASLMYLSYIFLFVKYFCDRYVRAAPNQEQKQGQKQEQKQGQKQGQKQEQKQE</sequence>
<feature type="transmembrane region" description="Helical" evidence="10">
    <location>
        <begin position="282"/>
        <end position="303"/>
    </location>
</feature>
<dbReference type="RefSeq" id="XP_028541675.1">
    <property type="nucleotide sequence ID" value="XM_028685874.1"/>
</dbReference>
<evidence type="ECO:0000313" key="12">
    <source>
        <dbReference type="EMBL" id="GAW79086.1"/>
    </source>
</evidence>
<comment type="subcellular location">
    <subcellularLocation>
        <location evidence="1">Membrane</location>
        <topology evidence="1">Multi-pass membrane protein</topology>
    </subcellularLocation>
</comment>
<evidence type="ECO:0000256" key="4">
    <source>
        <dbReference type="ARBA" id="ARBA00022692"/>
    </source>
</evidence>
<dbReference type="OMA" id="PISWVPI"/>
<evidence type="ECO:0000256" key="10">
    <source>
        <dbReference type="RuleBase" id="RU361115"/>
    </source>
</evidence>
<comment type="catalytic activity">
    <reaction evidence="10">
        <text>an acyl-CoA + malonyl-CoA + H(+) = a 3-oxoacyl-CoA + CO2 + CoA</text>
        <dbReference type="Rhea" id="RHEA:50252"/>
        <dbReference type="ChEBI" id="CHEBI:15378"/>
        <dbReference type="ChEBI" id="CHEBI:16526"/>
        <dbReference type="ChEBI" id="CHEBI:57287"/>
        <dbReference type="ChEBI" id="CHEBI:57384"/>
        <dbReference type="ChEBI" id="CHEBI:58342"/>
        <dbReference type="ChEBI" id="CHEBI:90726"/>
    </reaction>
    <physiologicalReaction direction="left-to-right" evidence="10">
        <dbReference type="Rhea" id="RHEA:50253"/>
    </physiologicalReaction>
</comment>
<evidence type="ECO:0000256" key="9">
    <source>
        <dbReference type="ARBA" id="ARBA00023160"/>
    </source>
</evidence>
<evidence type="ECO:0000256" key="3">
    <source>
        <dbReference type="ARBA" id="ARBA00022679"/>
    </source>
</evidence>
<feature type="transmembrane region" description="Helical" evidence="10">
    <location>
        <begin position="226"/>
        <end position="251"/>
    </location>
</feature>
<dbReference type="Pfam" id="PF01151">
    <property type="entry name" value="ELO"/>
    <property type="match status" value="1"/>
</dbReference>
<evidence type="ECO:0000256" key="7">
    <source>
        <dbReference type="ARBA" id="ARBA00023098"/>
    </source>
</evidence>
<dbReference type="GO" id="GO:0042761">
    <property type="term" value="P:very long-chain fatty acid biosynthetic process"/>
    <property type="evidence" value="ECO:0007669"/>
    <property type="project" value="TreeGrafter"/>
</dbReference>
<evidence type="ECO:0000256" key="8">
    <source>
        <dbReference type="ARBA" id="ARBA00023136"/>
    </source>
</evidence>
<dbReference type="GO" id="GO:0034625">
    <property type="term" value="P:fatty acid elongation, monounsaturated fatty acid"/>
    <property type="evidence" value="ECO:0007669"/>
    <property type="project" value="TreeGrafter"/>
</dbReference>
<dbReference type="PANTHER" id="PTHR11157:SF17">
    <property type="entry name" value="ELONGATION OF VERY LONG CHAIN FATTY ACIDS PROTEIN 6"/>
    <property type="match status" value="1"/>
</dbReference>
<dbReference type="AlphaFoldDB" id="A0A1Y1J9A8"/>
<keyword evidence="2 10" id="KW-0444">Lipid biosynthesis</keyword>
<keyword evidence="7 10" id="KW-0443">Lipid metabolism</keyword>
<comment type="similarity">
    <text evidence="10">Belongs to the ELO family.</text>
</comment>
<proteinExistence type="inferred from homology"/>
<organism evidence="12 13">
    <name type="scientific">Plasmodium gonderi</name>
    <dbReference type="NCBI Taxonomy" id="77519"/>
    <lineage>
        <taxon>Eukaryota</taxon>
        <taxon>Sar</taxon>
        <taxon>Alveolata</taxon>
        <taxon>Apicomplexa</taxon>
        <taxon>Aconoidasida</taxon>
        <taxon>Haemosporida</taxon>
        <taxon>Plasmodiidae</taxon>
        <taxon>Plasmodium</taxon>
        <taxon>Plasmodium (Plasmodium)</taxon>
    </lineage>
</organism>
<feature type="transmembrane region" description="Helical" evidence="10">
    <location>
        <begin position="59"/>
        <end position="77"/>
    </location>
</feature>
<dbReference type="GO" id="GO:0034626">
    <property type="term" value="P:fatty acid elongation, polyunsaturated fatty acid"/>
    <property type="evidence" value="ECO:0007669"/>
    <property type="project" value="TreeGrafter"/>
</dbReference>
<reference evidence="13" key="1">
    <citation type="submission" date="2017-04" db="EMBL/GenBank/DDBJ databases">
        <title>Plasmodium gonderi genome.</title>
        <authorList>
            <person name="Arisue N."/>
            <person name="Honma H."/>
            <person name="Kawai S."/>
            <person name="Tougan T."/>
            <person name="Tanabe K."/>
            <person name="Horii T."/>
        </authorList>
    </citation>
    <scope>NUCLEOTIDE SEQUENCE [LARGE SCALE GENOMIC DNA]</scope>
    <source>
        <strain evidence="13">ATCC 30045</strain>
    </source>
</reference>
<protein>
    <recommendedName>
        <fullName evidence="10">Elongation of fatty acids protein</fullName>
        <ecNumber evidence="10">2.3.1.-</ecNumber>
    </recommendedName>
</protein>
<dbReference type="GO" id="GO:0030148">
    <property type="term" value="P:sphingolipid biosynthetic process"/>
    <property type="evidence" value="ECO:0007669"/>
    <property type="project" value="TreeGrafter"/>
</dbReference>
<keyword evidence="6 10" id="KW-1133">Transmembrane helix</keyword>
<dbReference type="GO" id="GO:0019367">
    <property type="term" value="P:fatty acid elongation, saturated fatty acid"/>
    <property type="evidence" value="ECO:0007669"/>
    <property type="project" value="TreeGrafter"/>
</dbReference>
<dbReference type="InterPro" id="IPR002076">
    <property type="entry name" value="ELO_fam"/>
</dbReference>
<keyword evidence="3 10" id="KW-0808">Transferase</keyword>
<keyword evidence="8 10" id="KW-0472">Membrane</keyword>
<evidence type="ECO:0000256" key="5">
    <source>
        <dbReference type="ARBA" id="ARBA00022832"/>
    </source>
</evidence>
<keyword evidence="5 10" id="KW-0276">Fatty acid metabolism</keyword>
<evidence type="ECO:0000313" key="13">
    <source>
        <dbReference type="Proteomes" id="UP000195521"/>
    </source>
</evidence>
<evidence type="ECO:0000256" key="1">
    <source>
        <dbReference type="ARBA" id="ARBA00004141"/>
    </source>
</evidence>
<dbReference type="Proteomes" id="UP000195521">
    <property type="component" value="Unassembled WGS sequence"/>
</dbReference>
<evidence type="ECO:0000256" key="2">
    <source>
        <dbReference type="ARBA" id="ARBA00022516"/>
    </source>
</evidence>
<evidence type="ECO:0000256" key="11">
    <source>
        <dbReference type="SAM" id="MobiDB-lite"/>
    </source>
</evidence>
<keyword evidence="9 10" id="KW-0275">Fatty acid biosynthesis</keyword>
<gene>
    <name evidence="12" type="ORF">PGO_020560</name>
</gene>
<feature type="transmembrane region" description="Helical" evidence="10">
    <location>
        <begin position="193"/>
        <end position="214"/>
    </location>
</feature>
<keyword evidence="13" id="KW-1185">Reference proteome</keyword>
<dbReference type="EC" id="2.3.1.-" evidence="10"/>
<feature type="compositionally biased region" description="Basic and acidic residues" evidence="11">
    <location>
        <begin position="317"/>
        <end position="338"/>
    </location>
</feature>
<feature type="transmembrane region" description="Helical" evidence="10">
    <location>
        <begin position="125"/>
        <end position="149"/>
    </location>
</feature>
<comment type="caution">
    <text evidence="12">The sequence shown here is derived from an EMBL/GenBank/DDBJ whole genome shotgun (WGS) entry which is preliminary data.</text>
</comment>
<dbReference type="GO" id="GO:0005789">
    <property type="term" value="C:endoplasmic reticulum membrane"/>
    <property type="evidence" value="ECO:0007669"/>
    <property type="project" value="TreeGrafter"/>
</dbReference>
<feature type="region of interest" description="Disordered" evidence="11">
    <location>
        <begin position="312"/>
        <end position="338"/>
    </location>
</feature>
<dbReference type="EMBL" id="BDQF01000002">
    <property type="protein sequence ID" value="GAW79086.1"/>
    <property type="molecule type" value="Genomic_DNA"/>
</dbReference>
<dbReference type="GO" id="GO:0009922">
    <property type="term" value="F:fatty acid elongase activity"/>
    <property type="evidence" value="ECO:0007669"/>
    <property type="project" value="InterPro"/>
</dbReference>
<dbReference type="GeneID" id="39745786"/>
<name>A0A1Y1J9A8_PLAGO</name>